<dbReference type="SUPFAM" id="SSF56935">
    <property type="entry name" value="Porins"/>
    <property type="match status" value="1"/>
</dbReference>
<dbReference type="EMBL" id="DXFB01000196">
    <property type="protein sequence ID" value="HIX46047.1"/>
    <property type="molecule type" value="Genomic_DNA"/>
</dbReference>
<dbReference type="InterPro" id="IPR015067">
    <property type="entry name" value="DUF1893_TM1506-like"/>
</dbReference>
<gene>
    <name evidence="14" type="ORF">H9982_07475</name>
</gene>
<keyword evidence="9 10" id="KW-0998">Cell outer membrane</keyword>
<dbReference type="CDD" id="cd01347">
    <property type="entry name" value="ligand_gated_channel"/>
    <property type="match status" value="1"/>
</dbReference>
<dbReference type="PROSITE" id="PS52016">
    <property type="entry name" value="TONB_DEPENDENT_REC_3"/>
    <property type="match status" value="1"/>
</dbReference>
<accession>A0A9D1VSV5</accession>
<dbReference type="Gene3D" id="2.40.170.20">
    <property type="entry name" value="TonB-dependent receptor, beta-barrel domain"/>
    <property type="match status" value="1"/>
</dbReference>
<protein>
    <submittedName>
        <fullName evidence="14">TonB-dependent receptor</fullName>
    </submittedName>
</protein>
<evidence type="ECO:0000256" key="3">
    <source>
        <dbReference type="ARBA" id="ARBA00022452"/>
    </source>
</evidence>
<sequence>MTEIEEAATLLRSGGYSCVVKKGDVTHTFTRRGVADLYTFYQETPELLAGACIADKVVGKASAAIMAIGGVKEVYADVISTEALSLLRQKGIAVSYDKETPYIENRDKTGLCPMETACKQQHTPQEIYNSVKAFIAKLKQPKNAATALIACMVGISPLQSHAQHDSTRPIPGDTIKEIVVTGTRNATDTRNLPTTVSVIDRQTIEQSMQPSLLPILTTQVPGLFTTSRGIMGYGVSGGAAGSISLRGLSGSSGQLMVLIDGHPQYMGLMGHPIADAYQTMLAEKVEVARGPASMLYGSNAMGGVINIVTRRMQEEGVKTHIHAGYGSFNTLETEATNRVRKGGFTSVASVSYNRTDGHRPDMNFEQYGGYVKLGYEFSPYWKARADANVTHFNASQPGSTTTPLADADQRITRGMTSVSVENNYDWTSGAISLFYNWGDHRINDGYTPNPNDTNNPKEYRFISHDDMMGVSVYQSAQLFTSNRLTVGIDYFHFGGSALNRYVSGDRTGQDEPIVEIAQDEIAGYVDFRQDITRWVTVDAGVRIDHHSQTGTEWIPQAGISLHLPYDIEMKALASKGFRNPTIREMYMFPPQNPDLQPESMWNYEIALSQQLLGGRLSYGVNIFYIDGKNLIMTLPNPNGSGMLNQNSGKIDNTGVEVEGNFRIDNRWAVNANYSFLHMENPVLAAPEHKLYAGCNFTHERWSVSTGLQYVAGLYTAVKTNGTGEETKENFLLWNLQGAFRATKWLEIWVRGENLLAQQYEIIAGYPMPRATFMGGVNINF</sequence>
<dbReference type="Pfam" id="PF00593">
    <property type="entry name" value="TonB_dep_Rec_b-barrel"/>
    <property type="match status" value="1"/>
</dbReference>
<comment type="caution">
    <text evidence="14">The sequence shown here is derived from an EMBL/GenBank/DDBJ whole genome shotgun (WGS) entry which is preliminary data.</text>
</comment>
<dbReference type="SUPFAM" id="SSF53927">
    <property type="entry name" value="Cytidine deaminase-like"/>
    <property type="match status" value="1"/>
</dbReference>
<dbReference type="InterPro" id="IPR016193">
    <property type="entry name" value="Cytidine_deaminase-like"/>
</dbReference>
<feature type="domain" description="TonB-dependent receptor plug" evidence="13">
    <location>
        <begin position="189"/>
        <end position="304"/>
    </location>
</feature>
<dbReference type="Proteomes" id="UP000824246">
    <property type="component" value="Unassembled WGS sequence"/>
</dbReference>
<evidence type="ECO:0000256" key="6">
    <source>
        <dbReference type="ARBA" id="ARBA00023077"/>
    </source>
</evidence>
<keyword evidence="2 10" id="KW-0813">Transport</keyword>
<evidence type="ECO:0000256" key="4">
    <source>
        <dbReference type="ARBA" id="ARBA00022692"/>
    </source>
</evidence>
<reference evidence="14" key="2">
    <citation type="submission" date="2021-04" db="EMBL/GenBank/DDBJ databases">
        <authorList>
            <person name="Gilroy R."/>
        </authorList>
    </citation>
    <scope>NUCLEOTIDE SEQUENCE</scope>
    <source>
        <strain evidence="14">ChiHjej12B11-16260</strain>
    </source>
</reference>
<evidence type="ECO:0000256" key="2">
    <source>
        <dbReference type="ARBA" id="ARBA00022448"/>
    </source>
</evidence>
<dbReference type="Pfam" id="PF08973">
    <property type="entry name" value="TM1506"/>
    <property type="match status" value="1"/>
</dbReference>
<evidence type="ECO:0000259" key="13">
    <source>
        <dbReference type="Pfam" id="PF07715"/>
    </source>
</evidence>
<dbReference type="InterPro" id="IPR000531">
    <property type="entry name" value="Beta-barrel_TonB"/>
</dbReference>
<dbReference type="PANTHER" id="PTHR30069">
    <property type="entry name" value="TONB-DEPENDENT OUTER MEMBRANE RECEPTOR"/>
    <property type="match status" value="1"/>
</dbReference>
<reference evidence="14" key="1">
    <citation type="journal article" date="2021" name="PeerJ">
        <title>Extensive microbial diversity within the chicken gut microbiome revealed by metagenomics and culture.</title>
        <authorList>
            <person name="Gilroy R."/>
            <person name="Ravi A."/>
            <person name="Getino M."/>
            <person name="Pursley I."/>
            <person name="Horton D.L."/>
            <person name="Alikhan N.F."/>
            <person name="Baker D."/>
            <person name="Gharbi K."/>
            <person name="Hall N."/>
            <person name="Watson M."/>
            <person name="Adriaenssens E.M."/>
            <person name="Foster-Nyarko E."/>
            <person name="Jarju S."/>
            <person name="Secka A."/>
            <person name="Antonio M."/>
            <person name="Oren A."/>
            <person name="Chaudhuri R.R."/>
            <person name="La Ragione R."/>
            <person name="Hildebrand F."/>
            <person name="Pallen M.J."/>
        </authorList>
    </citation>
    <scope>NUCLEOTIDE SEQUENCE</scope>
    <source>
        <strain evidence="14">ChiHjej12B11-16260</strain>
    </source>
</reference>
<dbReference type="Pfam" id="PF07715">
    <property type="entry name" value="Plug"/>
    <property type="match status" value="1"/>
</dbReference>
<keyword evidence="3 10" id="KW-1134">Transmembrane beta strand</keyword>
<feature type="domain" description="TonB-dependent receptor-like beta-barrel" evidence="12">
    <location>
        <begin position="357"/>
        <end position="754"/>
    </location>
</feature>
<evidence type="ECO:0000259" key="12">
    <source>
        <dbReference type="Pfam" id="PF00593"/>
    </source>
</evidence>
<keyword evidence="6 11" id="KW-0798">TonB box</keyword>
<evidence type="ECO:0000256" key="9">
    <source>
        <dbReference type="ARBA" id="ARBA00023237"/>
    </source>
</evidence>
<evidence type="ECO:0000256" key="5">
    <source>
        <dbReference type="ARBA" id="ARBA00022729"/>
    </source>
</evidence>
<evidence type="ECO:0000256" key="11">
    <source>
        <dbReference type="RuleBase" id="RU003357"/>
    </source>
</evidence>
<dbReference type="GO" id="GO:0003824">
    <property type="term" value="F:catalytic activity"/>
    <property type="evidence" value="ECO:0007669"/>
    <property type="project" value="InterPro"/>
</dbReference>
<evidence type="ECO:0000256" key="7">
    <source>
        <dbReference type="ARBA" id="ARBA00023136"/>
    </source>
</evidence>
<keyword evidence="8 14" id="KW-0675">Receptor</keyword>
<evidence type="ECO:0000313" key="15">
    <source>
        <dbReference type="Proteomes" id="UP000824246"/>
    </source>
</evidence>
<organism evidence="14 15">
    <name type="scientific">Candidatus Barnesiella excrementipullorum</name>
    <dbReference type="NCBI Taxonomy" id="2838479"/>
    <lineage>
        <taxon>Bacteria</taxon>
        <taxon>Pseudomonadati</taxon>
        <taxon>Bacteroidota</taxon>
        <taxon>Bacteroidia</taxon>
        <taxon>Bacteroidales</taxon>
        <taxon>Barnesiellaceae</taxon>
        <taxon>Barnesiella</taxon>
    </lineage>
</organism>
<dbReference type="GO" id="GO:0015344">
    <property type="term" value="F:siderophore uptake transmembrane transporter activity"/>
    <property type="evidence" value="ECO:0007669"/>
    <property type="project" value="TreeGrafter"/>
</dbReference>
<dbReference type="InterPro" id="IPR037081">
    <property type="entry name" value="Hyp_TM1506"/>
</dbReference>
<dbReference type="InterPro" id="IPR036942">
    <property type="entry name" value="Beta-barrel_TonB_sf"/>
</dbReference>
<keyword evidence="4 10" id="KW-0812">Transmembrane</keyword>
<name>A0A9D1VSV5_9BACT</name>
<evidence type="ECO:0000256" key="8">
    <source>
        <dbReference type="ARBA" id="ARBA00023170"/>
    </source>
</evidence>
<dbReference type="Gene3D" id="3.40.140.30">
    <property type="entry name" value="Hypothetical protein TM1506"/>
    <property type="match status" value="1"/>
</dbReference>
<dbReference type="GO" id="GO:0009279">
    <property type="term" value="C:cell outer membrane"/>
    <property type="evidence" value="ECO:0007669"/>
    <property type="project" value="UniProtKB-SubCell"/>
</dbReference>
<evidence type="ECO:0000256" key="10">
    <source>
        <dbReference type="PROSITE-ProRule" id="PRU01360"/>
    </source>
</evidence>
<dbReference type="InterPro" id="IPR037066">
    <property type="entry name" value="Plug_dom_sf"/>
</dbReference>
<keyword evidence="5" id="KW-0732">Signal</keyword>
<keyword evidence="7 10" id="KW-0472">Membrane</keyword>
<proteinExistence type="inferred from homology"/>
<dbReference type="AlphaFoldDB" id="A0A9D1VSV5"/>
<dbReference type="InterPro" id="IPR039426">
    <property type="entry name" value="TonB-dep_rcpt-like"/>
</dbReference>
<comment type="subcellular location">
    <subcellularLocation>
        <location evidence="1 10">Cell outer membrane</location>
        <topology evidence="1 10">Multi-pass membrane protein</topology>
    </subcellularLocation>
</comment>
<dbReference type="GO" id="GO:0044718">
    <property type="term" value="P:siderophore transmembrane transport"/>
    <property type="evidence" value="ECO:0007669"/>
    <property type="project" value="TreeGrafter"/>
</dbReference>
<dbReference type="InterPro" id="IPR012910">
    <property type="entry name" value="Plug_dom"/>
</dbReference>
<evidence type="ECO:0000256" key="1">
    <source>
        <dbReference type="ARBA" id="ARBA00004571"/>
    </source>
</evidence>
<dbReference type="PANTHER" id="PTHR30069:SF29">
    <property type="entry name" value="HEMOGLOBIN AND HEMOGLOBIN-HAPTOGLOBIN-BINDING PROTEIN 1-RELATED"/>
    <property type="match status" value="1"/>
</dbReference>
<dbReference type="Gene3D" id="2.170.130.10">
    <property type="entry name" value="TonB-dependent receptor, plug domain"/>
    <property type="match status" value="1"/>
</dbReference>
<evidence type="ECO:0000313" key="14">
    <source>
        <dbReference type="EMBL" id="HIX46047.1"/>
    </source>
</evidence>
<comment type="similarity">
    <text evidence="10 11">Belongs to the TonB-dependent receptor family.</text>
</comment>